<reference evidence="1 2" key="1">
    <citation type="journal article" date="2020" name="Nature">
        <title>Six reference-quality genomes reveal evolution of bat adaptations.</title>
        <authorList>
            <person name="Jebb D."/>
            <person name="Huang Z."/>
            <person name="Pippel M."/>
            <person name="Hughes G.M."/>
            <person name="Lavrichenko K."/>
            <person name="Devanna P."/>
            <person name="Winkler S."/>
            <person name="Jermiin L.S."/>
            <person name="Skirmuntt E.C."/>
            <person name="Katzourakis A."/>
            <person name="Burkitt-Gray L."/>
            <person name="Ray D.A."/>
            <person name="Sullivan K.A.M."/>
            <person name="Roscito J.G."/>
            <person name="Kirilenko B.M."/>
            <person name="Davalos L.M."/>
            <person name="Corthals A.P."/>
            <person name="Power M.L."/>
            <person name="Jones G."/>
            <person name="Ransome R.D."/>
            <person name="Dechmann D.K.N."/>
            <person name="Locatelli A.G."/>
            <person name="Puechmaille S.J."/>
            <person name="Fedrigo O."/>
            <person name="Jarvis E.D."/>
            <person name="Hiller M."/>
            <person name="Vernes S.C."/>
            <person name="Myers E.W."/>
            <person name="Teeling E.C."/>
        </authorList>
    </citation>
    <scope>NUCLEOTIDE SEQUENCE [LARGE SCALE GENOMIC DNA]</scope>
    <source>
        <strain evidence="1">MRouAeg1</strain>
        <tissue evidence="1">Muscle</tissue>
    </source>
</reference>
<accession>A0A7J8GC94</accession>
<dbReference type="EMBL" id="JACASE010000006">
    <property type="protein sequence ID" value="KAF6457112.1"/>
    <property type="molecule type" value="Genomic_DNA"/>
</dbReference>
<dbReference type="Proteomes" id="UP000593571">
    <property type="component" value="Unassembled WGS sequence"/>
</dbReference>
<proteinExistence type="predicted"/>
<organism evidence="1 2">
    <name type="scientific">Rousettus aegyptiacus</name>
    <name type="common">Egyptian fruit bat</name>
    <name type="synonym">Pteropus aegyptiacus</name>
    <dbReference type="NCBI Taxonomy" id="9407"/>
    <lineage>
        <taxon>Eukaryota</taxon>
        <taxon>Metazoa</taxon>
        <taxon>Chordata</taxon>
        <taxon>Craniata</taxon>
        <taxon>Vertebrata</taxon>
        <taxon>Euteleostomi</taxon>
        <taxon>Mammalia</taxon>
        <taxon>Eutheria</taxon>
        <taxon>Laurasiatheria</taxon>
        <taxon>Chiroptera</taxon>
        <taxon>Yinpterochiroptera</taxon>
        <taxon>Pteropodoidea</taxon>
        <taxon>Pteropodidae</taxon>
        <taxon>Rousettinae</taxon>
        <taxon>Rousettus</taxon>
    </lineage>
</organism>
<comment type="caution">
    <text evidence="1">The sequence shown here is derived from an EMBL/GenBank/DDBJ whole genome shotgun (WGS) entry which is preliminary data.</text>
</comment>
<keyword evidence="2" id="KW-1185">Reference proteome</keyword>
<name>A0A7J8GC94_ROUAE</name>
<gene>
    <name evidence="1" type="ORF">HJG63_011670</name>
</gene>
<protein>
    <submittedName>
        <fullName evidence="1">Uncharacterized protein</fullName>
    </submittedName>
</protein>
<dbReference type="AlphaFoldDB" id="A0A7J8GC94"/>
<evidence type="ECO:0000313" key="2">
    <source>
        <dbReference type="Proteomes" id="UP000593571"/>
    </source>
</evidence>
<evidence type="ECO:0000313" key="1">
    <source>
        <dbReference type="EMBL" id="KAF6457112.1"/>
    </source>
</evidence>
<sequence>MTVDDPSFPKYQVAVLQRLLPRRYLFPMDVSRAMNDVIGRLSQSSLSSWSLPVFFFSGSISVSDSLAPLPSLSCLTIKSCPRITISDGSHFALYILFCLLSKGQLTMLLFDIIGSDSSSS</sequence>